<dbReference type="EMBL" id="LAVV01008061">
    <property type="protein sequence ID" value="KNZ53901.1"/>
    <property type="molecule type" value="Genomic_DNA"/>
</dbReference>
<protein>
    <submittedName>
        <fullName evidence="1">Uncharacterized protein</fullName>
    </submittedName>
</protein>
<reference evidence="1 2" key="1">
    <citation type="submission" date="2015-08" db="EMBL/GenBank/DDBJ databases">
        <title>Next Generation Sequencing and Analysis of the Genome of Puccinia sorghi L Schw, the Causal Agent of Maize Common Rust.</title>
        <authorList>
            <person name="Rochi L."/>
            <person name="Burguener G."/>
            <person name="Darino M."/>
            <person name="Turjanski A."/>
            <person name="Kreff E."/>
            <person name="Dieguez M.J."/>
            <person name="Sacco F."/>
        </authorList>
    </citation>
    <scope>NUCLEOTIDE SEQUENCE [LARGE SCALE GENOMIC DNA]</scope>
    <source>
        <strain evidence="1 2">RO10H11247</strain>
    </source>
</reference>
<dbReference type="AlphaFoldDB" id="A0A0L6UZD4"/>
<gene>
    <name evidence="1" type="ORF">VP01_3102g3</name>
</gene>
<sequence length="145" mass="17308">MLLKEQFDPQIPEYFHKHAHNIFHPHGNRKLVFRCGVNWQNQWGKTSVFTHLEEKQWEKISFHSSSKMDHRKTIANTFQRPVVFLLTMEESLSFILKNIAFKKKKKKSKLDPINLMQVNRSHWVLQPTDQNQSCLPLAQQIFLLK</sequence>
<proteinExistence type="predicted"/>
<name>A0A0L6UZD4_9BASI</name>
<evidence type="ECO:0000313" key="2">
    <source>
        <dbReference type="Proteomes" id="UP000037035"/>
    </source>
</evidence>
<organism evidence="1 2">
    <name type="scientific">Puccinia sorghi</name>
    <dbReference type="NCBI Taxonomy" id="27349"/>
    <lineage>
        <taxon>Eukaryota</taxon>
        <taxon>Fungi</taxon>
        <taxon>Dikarya</taxon>
        <taxon>Basidiomycota</taxon>
        <taxon>Pucciniomycotina</taxon>
        <taxon>Pucciniomycetes</taxon>
        <taxon>Pucciniales</taxon>
        <taxon>Pucciniaceae</taxon>
        <taxon>Puccinia</taxon>
    </lineage>
</organism>
<dbReference type="VEuPathDB" id="FungiDB:VP01_3102g3"/>
<dbReference type="Proteomes" id="UP000037035">
    <property type="component" value="Unassembled WGS sequence"/>
</dbReference>
<comment type="caution">
    <text evidence="1">The sequence shown here is derived from an EMBL/GenBank/DDBJ whole genome shotgun (WGS) entry which is preliminary data.</text>
</comment>
<evidence type="ECO:0000313" key="1">
    <source>
        <dbReference type="EMBL" id="KNZ53901.1"/>
    </source>
</evidence>
<accession>A0A0L6UZD4</accession>
<keyword evidence="2" id="KW-1185">Reference proteome</keyword>